<dbReference type="EMBL" id="RDSR01000009">
    <property type="protein sequence ID" value="RNE62600.1"/>
    <property type="molecule type" value="Genomic_DNA"/>
</dbReference>
<accession>A0A3M8LAX6</accession>
<dbReference type="SUPFAM" id="SSF53756">
    <property type="entry name" value="UDP-Glycosyltransferase/glycogen phosphorylase"/>
    <property type="match status" value="1"/>
</dbReference>
<keyword evidence="3 6" id="KW-0808">Transferase</keyword>
<comment type="caution">
    <text evidence="6">The sequence shown here is derived from an EMBL/GenBank/DDBJ whole genome shotgun (WGS) entry which is preliminary data.</text>
</comment>
<dbReference type="InterPro" id="IPR028098">
    <property type="entry name" value="Glyco_trans_4-like_N"/>
</dbReference>
<dbReference type="Gene3D" id="3.40.50.2000">
    <property type="entry name" value="Glycogen Phosphorylase B"/>
    <property type="match status" value="2"/>
</dbReference>
<keyword evidence="7" id="KW-1185">Reference proteome</keyword>
<dbReference type="RefSeq" id="WP_123045617.1">
    <property type="nucleotide sequence ID" value="NZ_RDSR01000009.1"/>
</dbReference>
<feature type="domain" description="Glycosyltransferase subfamily 4-like N-terminal" evidence="5">
    <location>
        <begin position="74"/>
        <end position="219"/>
    </location>
</feature>
<dbReference type="InterPro" id="IPR050194">
    <property type="entry name" value="Glycosyltransferase_grp1"/>
</dbReference>
<evidence type="ECO:0000259" key="5">
    <source>
        <dbReference type="Pfam" id="PF13439"/>
    </source>
</evidence>
<dbReference type="GO" id="GO:1901137">
    <property type="term" value="P:carbohydrate derivative biosynthetic process"/>
    <property type="evidence" value="ECO:0007669"/>
    <property type="project" value="UniProtKB-ARBA"/>
</dbReference>
<evidence type="ECO:0000256" key="2">
    <source>
        <dbReference type="ARBA" id="ARBA00022676"/>
    </source>
</evidence>
<evidence type="ECO:0000313" key="7">
    <source>
        <dbReference type="Proteomes" id="UP000279859"/>
    </source>
</evidence>
<keyword evidence="2" id="KW-0328">Glycosyltransferase</keyword>
<dbReference type="Pfam" id="PF13692">
    <property type="entry name" value="Glyco_trans_1_4"/>
    <property type="match status" value="1"/>
</dbReference>
<dbReference type="AlphaFoldDB" id="A0A3M8LAX6"/>
<dbReference type="CDD" id="cd03801">
    <property type="entry name" value="GT4_PimA-like"/>
    <property type="match status" value="1"/>
</dbReference>
<dbReference type="PANTHER" id="PTHR45947">
    <property type="entry name" value="SULFOQUINOVOSYL TRANSFERASE SQD2"/>
    <property type="match status" value="1"/>
</dbReference>
<organism evidence="6 7">
    <name type="scientific">Cryobacterium tepidiphilum</name>
    <dbReference type="NCBI Taxonomy" id="2486026"/>
    <lineage>
        <taxon>Bacteria</taxon>
        <taxon>Bacillati</taxon>
        <taxon>Actinomycetota</taxon>
        <taxon>Actinomycetes</taxon>
        <taxon>Micrococcales</taxon>
        <taxon>Microbacteriaceae</taxon>
        <taxon>Cryobacterium</taxon>
    </lineage>
</organism>
<evidence type="ECO:0000256" key="3">
    <source>
        <dbReference type="ARBA" id="ARBA00022679"/>
    </source>
</evidence>
<dbReference type="GO" id="GO:0016757">
    <property type="term" value="F:glycosyltransferase activity"/>
    <property type="evidence" value="ECO:0007669"/>
    <property type="project" value="UniProtKB-KW"/>
</dbReference>
<dbReference type="Proteomes" id="UP000279859">
    <property type="component" value="Unassembled WGS sequence"/>
</dbReference>
<dbReference type="Pfam" id="PF13439">
    <property type="entry name" value="Glyco_transf_4"/>
    <property type="match status" value="1"/>
</dbReference>
<proteinExistence type="predicted"/>
<sequence length="415" mass="45697">MHRDNWASEGGRSLQTATRGQHRPTPRWNATSKSKDRDRAPTTYRSSRWSPLMHVLITQPYIPAYRVPLFSRVSELLDQVGVRLTIAAGAPGAIQAKRGDLSTVSGFIPMQERKVLLGQRQIMLRRASFAPKPDLIVSELEALNLFAWDAVLRKRPVVLWGHGKSYVNHPSRIGDRIEWALARRSERVMTYSASGRQYLIERGKLDPSSVVAIGNSTDTVALRSDLLALDAEDFQRTRRLVGTGTRALFVGGLDKSKRIDFLIESAIHARRLDPSFKLIIVGKGELEPIVKTAATNGAPVVHVPVARGRELARLAAVSGAVWMPGRVGLVAVDALAFGLPVHTTDFGFHAPEVEFLEGEEVLYLENDPQSFAENSLNHSVPTFDSGDRGLREEIPTIQSVASAFAKVVTDALAHI</sequence>
<evidence type="ECO:0000313" key="6">
    <source>
        <dbReference type="EMBL" id="RNE62600.1"/>
    </source>
</evidence>
<reference evidence="6 7" key="1">
    <citation type="submission" date="2018-11" db="EMBL/GenBank/DDBJ databases">
        <title>Cryobacterium sp. nov., isolated from rhizosphere soil of lettuce.</title>
        <authorList>
            <person name="Wang Y."/>
        </authorList>
    </citation>
    <scope>NUCLEOTIDE SEQUENCE [LARGE SCALE GENOMIC DNA]</scope>
    <source>
        <strain evidence="6 7">NEAU-85</strain>
    </source>
</reference>
<gene>
    <name evidence="6" type="ORF">EEJ31_07135</name>
</gene>
<evidence type="ECO:0000256" key="1">
    <source>
        <dbReference type="ARBA" id="ARBA00021292"/>
    </source>
</evidence>
<evidence type="ECO:0000256" key="4">
    <source>
        <dbReference type="SAM" id="MobiDB-lite"/>
    </source>
</evidence>
<protein>
    <recommendedName>
        <fullName evidence="1">D-inositol 3-phosphate glycosyltransferase</fullName>
    </recommendedName>
</protein>
<dbReference type="PANTHER" id="PTHR45947:SF3">
    <property type="entry name" value="SULFOQUINOVOSYL TRANSFERASE SQD2"/>
    <property type="match status" value="1"/>
</dbReference>
<feature type="region of interest" description="Disordered" evidence="4">
    <location>
        <begin position="1"/>
        <end position="44"/>
    </location>
</feature>
<name>A0A3M8LAX6_9MICO</name>